<comment type="catalytic activity">
    <reaction evidence="1">
        <text>Hydrolyzes the link between N-acetylmuramoyl residues and L-amino acid residues in certain cell-wall glycopeptides.</text>
        <dbReference type="EC" id="3.5.1.28"/>
    </reaction>
</comment>
<evidence type="ECO:0000313" key="12">
    <source>
        <dbReference type="Proteomes" id="UP000198104"/>
    </source>
</evidence>
<evidence type="ECO:0000256" key="5">
    <source>
        <dbReference type="ARBA" id="ARBA00022729"/>
    </source>
</evidence>
<keyword evidence="5" id="KW-0732">Signal</keyword>
<dbReference type="Pfam" id="PF01520">
    <property type="entry name" value="Amidase_3"/>
    <property type="match status" value="1"/>
</dbReference>
<dbReference type="InterPro" id="IPR021731">
    <property type="entry name" value="AMIN_dom"/>
</dbReference>
<keyword evidence="8" id="KW-0961">Cell wall biogenesis/degradation</keyword>
<dbReference type="SMART" id="SM00646">
    <property type="entry name" value="Ami_3"/>
    <property type="match status" value="1"/>
</dbReference>
<evidence type="ECO:0000256" key="6">
    <source>
        <dbReference type="ARBA" id="ARBA00022764"/>
    </source>
</evidence>
<protein>
    <recommendedName>
        <fullName evidence="9">N-acetylmuramoyl-L-alanine amidase AmiC</fullName>
        <ecNumber evidence="4">3.5.1.28</ecNumber>
    </recommendedName>
</protein>
<evidence type="ECO:0000256" key="1">
    <source>
        <dbReference type="ARBA" id="ARBA00001561"/>
    </source>
</evidence>
<dbReference type="Gene3D" id="2.60.40.3500">
    <property type="match status" value="1"/>
</dbReference>
<gene>
    <name evidence="11" type="ORF">CBI30_03285</name>
</gene>
<evidence type="ECO:0000256" key="9">
    <source>
        <dbReference type="ARBA" id="ARBA00074581"/>
    </source>
</evidence>
<feature type="domain" description="MurNAc-LAA" evidence="10">
    <location>
        <begin position="275"/>
        <end position="430"/>
    </location>
</feature>
<dbReference type="Gene3D" id="3.40.630.40">
    <property type="entry name" value="Zn-dependent exopeptidases"/>
    <property type="match status" value="1"/>
</dbReference>
<dbReference type="AlphaFoldDB" id="A0A254Q161"/>
<evidence type="ECO:0000256" key="3">
    <source>
        <dbReference type="ARBA" id="ARBA00010860"/>
    </source>
</evidence>
<dbReference type="InterPro" id="IPR002508">
    <property type="entry name" value="MurNAc-LAA_cat"/>
</dbReference>
<evidence type="ECO:0000256" key="2">
    <source>
        <dbReference type="ARBA" id="ARBA00004418"/>
    </source>
</evidence>
<dbReference type="EMBL" id="NGUO01000004">
    <property type="protein sequence ID" value="OWS72228.1"/>
    <property type="molecule type" value="Genomic_DNA"/>
</dbReference>
<organism evidence="11 12">
    <name type="scientific">Polynucleobacter aenigmaticus</name>
    <dbReference type="NCBI Taxonomy" id="1743164"/>
    <lineage>
        <taxon>Bacteria</taxon>
        <taxon>Pseudomonadati</taxon>
        <taxon>Pseudomonadota</taxon>
        <taxon>Betaproteobacteria</taxon>
        <taxon>Burkholderiales</taxon>
        <taxon>Burkholderiaceae</taxon>
        <taxon>Polynucleobacter</taxon>
    </lineage>
</organism>
<sequence length="445" mass="49465">MSQKPTNSSRRKHLTISAKMLGFIFFFSEMDIAWGAKILGVRIWPAEDYTRVTLESDKALPITQQLLTNPDRLVVDVQGMELNSTLKDLVAKVKPNDPYVSQIRVGQFQPGMVRLVFDLKEPVKPQLFTLDPIAEYQYRMVLDLYPATPPDPLMELVKSSARKESALDKANEEIDLIAQFATKREKDAPKAPVAQAIPDVKEPPAQAKYKRLITIAIDAGHGGEDPGAIGAMGSKEKHVVLSIAKRLRDKIENDPYMRPFLTRDGDYFVPLHTRVQKARRVEADLFVSIHADAFIEPRAKGASVFALSQMGASSTMARWMANKENASDLIGGINIKTQDKQVANLLLDMSTTAQIKDSLQVGTSILKRISGFAPLHKGKVEQASFAVLKAPDIPSILVETAFISNPQEEARLNDDAYQDRIAEAIMRGIKDYFSKNPPVARRTNV</sequence>
<dbReference type="PANTHER" id="PTHR30404:SF0">
    <property type="entry name" value="N-ACETYLMURAMOYL-L-ALANINE AMIDASE AMIC"/>
    <property type="match status" value="1"/>
</dbReference>
<dbReference type="OrthoDB" id="9806267at2"/>
<proteinExistence type="inferred from homology"/>
<keyword evidence="7" id="KW-0378">Hydrolase</keyword>
<dbReference type="Pfam" id="PF11741">
    <property type="entry name" value="AMIN"/>
    <property type="match status" value="1"/>
</dbReference>
<dbReference type="FunFam" id="3.40.630.40:FF:000001">
    <property type="entry name" value="N-acetylmuramoyl-L-alanine amidase"/>
    <property type="match status" value="1"/>
</dbReference>
<accession>A0A254Q161</accession>
<comment type="subcellular location">
    <subcellularLocation>
        <location evidence="2">Periplasm</location>
    </subcellularLocation>
</comment>
<comment type="similarity">
    <text evidence="3">Belongs to the N-acetylmuramoyl-L-alanine amidase 3 family.</text>
</comment>
<dbReference type="GO" id="GO:0009253">
    <property type="term" value="P:peptidoglycan catabolic process"/>
    <property type="evidence" value="ECO:0007669"/>
    <property type="project" value="InterPro"/>
</dbReference>
<dbReference type="GO" id="GO:0030288">
    <property type="term" value="C:outer membrane-bounded periplasmic space"/>
    <property type="evidence" value="ECO:0007669"/>
    <property type="project" value="TreeGrafter"/>
</dbReference>
<evidence type="ECO:0000256" key="8">
    <source>
        <dbReference type="ARBA" id="ARBA00023316"/>
    </source>
</evidence>
<evidence type="ECO:0000313" key="11">
    <source>
        <dbReference type="EMBL" id="OWS72228.1"/>
    </source>
</evidence>
<dbReference type="RefSeq" id="WP_088526902.1">
    <property type="nucleotide sequence ID" value="NZ_NGUO01000004.1"/>
</dbReference>
<dbReference type="EC" id="3.5.1.28" evidence="4"/>
<dbReference type="CDD" id="cd02696">
    <property type="entry name" value="MurNAc-LAA"/>
    <property type="match status" value="1"/>
</dbReference>
<dbReference type="SUPFAM" id="SSF53187">
    <property type="entry name" value="Zn-dependent exopeptidases"/>
    <property type="match status" value="1"/>
</dbReference>
<dbReference type="InterPro" id="IPR050695">
    <property type="entry name" value="N-acetylmuramoyl_amidase_3"/>
</dbReference>
<dbReference type="Proteomes" id="UP000198104">
    <property type="component" value="Unassembled WGS sequence"/>
</dbReference>
<keyword evidence="6" id="KW-0574">Periplasm</keyword>
<dbReference type="GO" id="GO:0008745">
    <property type="term" value="F:N-acetylmuramoyl-L-alanine amidase activity"/>
    <property type="evidence" value="ECO:0007669"/>
    <property type="project" value="UniProtKB-EC"/>
</dbReference>
<evidence type="ECO:0000259" key="10">
    <source>
        <dbReference type="SMART" id="SM00646"/>
    </source>
</evidence>
<keyword evidence="12" id="KW-1185">Reference proteome</keyword>
<name>A0A254Q161_9BURK</name>
<evidence type="ECO:0000256" key="7">
    <source>
        <dbReference type="ARBA" id="ARBA00022801"/>
    </source>
</evidence>
<reference evidence="11 12" key="1">
    <citation type="submission" date="2017-05" db="EMBL/GenBank/DDBJ databases">
        <title>Polynucleobacter sp. MWH-K35W1 isolated from the permanently anoxic monimolimnion of a meromictic lake.</title>
        <authorList>
            <person name="Hahn M.W."/>
        </authorList>
    </citation>
    <scope>NUCLEOTIDE SEQUENCE [LARGE SCALE GENOMIC DNA]</scope>
    <source>
        <strain evidence="11 12">MWH-K35W1</strain>
    </source>
</reference>
<comment type="caution">
    <text evidence="11">The sequence shown here is derived from an EMBL/GenBank/DDBJ whole genome shotgun (WGS) entry which is preliminary data.</text>
</comment>
<dbReference type="GO" id="GO:0071555">
    <property type="term" value="P:cell wall organization"/>
    <property type="evidence" value="ECO:0007669"/>
    <property type="project" value="UniProtKB-KW"/>
</dbReference>
<evidence type="ECO:0000256" key="4">
    <source>
        <dbReference type="ARBA" id="ARBA00011901"/>
    </source>
</evidence>
<dbReference type="PANTHER" id="PTHR30404">
    <property type="entry name" value="N-ACETYLMURAMOYL-L-ALANINE AMIDASE"/>
    <property type="match status" value="1"/>
</dbReference>